<evidence type="ECO:0000256" key="1">
    <source>
        <dbReference type="ARBA" id="ARBA00022448"/>
    </source>
</evidence>
<name>A0A238BLG3_9BILA</name>
<organism evidence="6 7">
    <name type="scientific">Onchocerca flexuosa</name>
    <dbReference type="NCBI Taxonomy" id="387005"/>
    <lineage>
        <taxon>Eukaryota</taxon>
        <taxon>Metazoa</taxon>
        <taxon>Ecdysozoa</taxon>
        <taxon>Nematoda</taxon>
        <taxon>Chromadorea</taxon>
        <taxon>Rhabditida</taxon>
        <taxon>Spirurina</taxon>
        <taxon>Spiruromorpha</taxon>
        <taxon>Filarioidea</taxon>
        <taxon>Onchocercidae</taxon>
        <taxon>Onchocerca</taxon>
    </lineage>
</organism>
<dbReference type="GO" id="GO:0000149">
    <property type="term" value="F:SNARE binding"/>
    <property type="evidence" value="ECO:0007669"/>
    <property type="project" value="TreeGrafter"/>
</dbReference>
<sequence>MTILFSVDRYSSIYTAYKLLDKVEGCAMKVVGFTRATLESSARTTETKVEELSYDQLCEAVDMEQILECVRELGFVICKVLFTYHSILLFHVDEDERLEYAHEKCENVGIVRKILVDSLHSIFKTASVKFNTLLYCHDLSLLKIDQFLDIIEMSNRFKQFGRTYFGSICDEVTMSLEKHSHQYFKRFHYERMDELRMFLENEVFALCPVPLQFTLFDLQKLCFVNFLKESREHRGRLDSSIHSETDLNPTESVDFQILQPTDLNPFIVGITDMDSCAKDINVTVLGNMKSSLNDDVESERYSMDDNFSQLAPKCKYFPCTLLQDVKLDSGPSYALRERIVGAESVNFISKQLDLIRPVIESLVDHDIIEKYYTEILAVIPEMRECIYGCAVSCLIDYDRFVNDVMTTKWDIDQLQSQHSIYVDNILQEFSRIKNLFSEIAEQIPISKPIQKTFWSTVIYYTFNALVKGYGEFGKKCSNEGRALMQLDFQQLIAKLEQLVDFMPIPHKAYVESYIKAYYLPESSMESWILQHREYSTNQIITLLNVATHISKKARTRIINALEE</sequence>
<dbReference type="Proteomes" id="UP000242913">
    <property type="component" value="Unassembled WGS sequence"/>
</dbReference>
<evidence type="ECO:0008006" key="8">
    <source>
        <dbReference type="Google" id="ProtNLM"/>
    </source>
</evidence>
<evidence type="ECO:0000313" key="6">
    <source>
        <dbReference type="EMBL" id="OZC05884.1"/>
    </source>
</evidence>
<gene>
    <name evidence="6" type="ORF">X798_07139</name>
</gene>
<feature type="domain" description="Vacuolar protein sorting-associated protein 54 N-terminal" evidence="5">
    <location>
        <begin position="5"/>
        <end position="90"/>
    </location>
</feature>
<dbReference type="InterPro" id="IPR040047">
    <property type="entry name" value="VPS50"/>
</dbReference>
<dbReference type="PANTHER" id="PTHR13258">
    <property type="entry name" value="SYNDETIN"/>
    <property type="match status" value="1"/>
</dbReference>
<dbReference type="GO" id="GO:0005829">
    <property type="term" value="C:cytosol"/>
    <property type="evidence" value="ECO:0007669"/>
    <property type="project" value="GOC"/>
</dbReference>
<keyword evidence="2" id="KW-0653">Protein transport</keyword>
<keyword evidence="7" id="KW-1185">Reference proteome</keyword>
<dbReference type="GO" id="GO:0042147">
    <property type="term" value="P:retrograde transport, endosome to Golgi"/>
    <property type="evidence" value="ECO:0007669"/>
    <property type="project" value="InterPro"/>
</dbReference>
<evidence type="ECO:0000256" key="3">
    <source>
        <dbReference type="ARBA" id="ARBA00023054"/>
    </source>
</evidence>
<evidence type="ECO:0000259" key="5">
    <source>
        <dbReference type="Pfam" id="PF10475"/>
    </source>
</evidence>
<dbReference type="GO" id="GO:1990745">
    <property type="term" value="C:EARP complex"/>
    <property type="evidence" value="ECO:0007669"/>
    <property type="project" value="InterPro"/>
</dbReference>
<dbReference type="OrthoDB" id="10263345at2759"/>
<dbReference type="GO" id="GO:0015031">
    <property type="term" value="P:protein transport"/>
    <property type="evidence" value="ECO:0007669"/>
    <property type="project" value="UniProtKB-KW"/>
</dbReference>
<dbReference type="EMBL" id="KZ270350">
    <property type="protein sequence ID" value="OZC05884.1"/>
    <property type="molecule type" value="Genomic_DNA"/>
</dbReference>
<proteinExistence type="predicted"/>
<evidence type="ECO:0000313" key="7">
    <source>
        <dbReference type="Proteomes" id="UP000242913"/>
    </source>
</evidence>
<protein>
    <recommendedName>
        <fullName evidence="8">Syndetin C-terminal domain-containing protein</fullName>
    </recommendedName>
</protein>
<evidence type="ECO:0000256" key="2">
    <source>
        <dbReference type="ARBA" id="ARBA00022927"/>
    </source>
</evidence>
<dbReference type="InterPro" id="IPR019515">
    <property type="entry name" value="VPS54_N"/>
</dbReference>
<keyword evidence="3" id="KW-0175">Coiled coil</keyword>
<reference evidence="6 7" key="1">
    <citation type="submission" date="2015-12" db="EMBL/GenBank/DDBJ databases">
        <title>Draft genome of the nematode, Onchocerca flexuosa.</title>
        <authorList>
            <person name="Mitreva M."/>
        </authorList>
    </citation>
    <scope>NUCLEOTIDE SEQUENCE [LARGE SCALE GENOMIC DNA]</scope>
    <source>
        <strain evidence="6">Red Deer</strain>
    </source>
</reference>
<dbReference type="Pfam" id="PF10474">
    <property type="entry name" value="Syndetin_C"/>
    <property type="match status" value="1"/>
</dbReference>
<dbReference type="InterPro" id="IPR019514">
    <property type="entry name" value="Syndetin_C"/>
</dbReference>
<dbReference type="GO" id="GO:0032456">
    <property type="term" value="P:endocytic recycling"/>
    <property type="evidence" value="ECO:0007669"/>
    <property type="project" value="InterPro"/>
</dbReference>
<evidence type="ECO:0000259" key="4">
    <source>
        <dbReference type="Pfam" id="PF10474"/>
    </source>
</evidence>
<dbReference type="Pfam" id="PF10475">
    <property type="entry name" value="Vps54_N"/>
    <property type="match status" value="1"/>
</dbReference>
<dbReference type="AlphaFoldDB" id="A0A238BLG3"/>
<keyword evidence="1" id="KW-0813">Transport</keyword>
<feature type="domain" description="Syndetin C-terminal" evidence="4">
    <location>
        <begin position="333"/>
        <end position="562"/>
    </location>
</feature>
<accession>A0A238BLG3</accession>
<dbReference type="PANTHER" id="PTHR13258:SF0">
    <property type="entry name" value="SYNDETIN"/>
    <property type="match status" value="1"/>
</dbReference>